<evidence type="ECO:0000256" key="1">
    <source>
        <dbReference type="SAM" id="MobiDB-lite"/>
    </source>
</evidence>
<feature type="region of interest" description="Disordered" evidence="1">
    <location>
        <begin position="430"/>
        <end position="459"/>
    </location>
</feature>
<evidence type="ECO:0000313" key="4">
    <source>
        <dbReference type="Proteomes" id="UP000664203"/>
    </source>
</evidence>
<feature type="compositionally biased region" description="Low complexity" evidence="1">
    <location>
        <begin position="370"/>
        <end position="390"/>
    </location>
</feature>
<feature type="compositionally biased region" description="Low complexity" evidence="1">
    <location>
        <begin position="397"/>
        <end position="409"/>
    </location>
</feature>
<proteinExistence type="predicted"/>
<dbReference type="Pfam" id="PF10419">
    <property type="entry name" value="TFIIIC_sub6"/>
    <property type="match status" value="1"/>
</dbReference>
<comment type="caution">
    <text evidence="3">The sequence shown here is derived from an EMBL/GenBank/DDBJ whole genome shotgun (WGS) entry which is preliminary data.</text>
</comment>
<feature type="compositionally biased region" description="Basic residues" evidence="1">
    <location>
        <begin position="296"/>
        <end position="305"/>
    </location>
</feature>
<dbReference type="EMBL" id="CAJPDR010001047">
    <property type="protein sequence ID" value="CAF9943466.1"/>
    <property type="molecule type" value="Genomic_DNA"/>
</dbReference>
<sequence>MAENQLTSALAAEDDDSDWEYEYHETETESFYVTLDISSAANYKNPRTRTKKPDPPPPATSIAPTTPVAQENADPSESPETSVPEALAPMDVDQIPGQSDQEPSPPEPTDRIQVLDLHTQNPLISYQNQMYSCEWTSTLGTDLLLTTPAPNFSHPVLRDTPNVSVLAASSIKLMGRPAQIATRQRAEEGDEISTPAPEGSTTLANIASPEKATPVKIPLGATPSRARQNQANFLERLIAIKAKKGEKDSVTVYTQKVNQGTGWRRQRKASDVIEDGEDEITPKQSRRGRGTGGRPRGSRRTKGPRTAKGGLFRDYRPQLWDTPGADIRAGPSSTPESWDQLEGGAGDGRQTPTTAITNASPLRAEQQVQPANRSPRSLSASASAEASPTPSIRPVQSSNSKPSSSYALATPSPSLALALGLQPAIVGEESVVPGSRLRDAETPQQEQTEGMIAEQSTSALDTVIGTLQSPGMAAAGDVEMEDL</sequence>
<feature type="region of interest" description="Disordered" evidence="1">
    <location>
        <begin position="184"/>
        <end position="211"/>
    </location>
</feature>
<feature type="domain" description="Transcription factor TFIIIC triple barrel" evidence="2">
    <location>
        <begin position="26"/>
        <end position="179"/>
    </location>
</feature>
<feature type="region of interest" description="Disordered" evidence="1">
    <location>
        <begin position="259"/>
        <end position="409"/>
    </location>
</feature>
<accession>A0A8H3J9Z9</accession>
<feature type="compositionally biased region" description="Polar residues" evidence="1">
    <location>
        <begin position="350"/>
        <end position="360"/>
    </location>
</feature>
<dbReference type="AlphaFoldDB" id="A0A8H3J9Z9"/>
<feature type="compositionally biased region" description="Polar residues" evidence="1">
    <location>
        <begin position="442"/>
        <end position="459"/>
    </location>
</feature>
<name>A0A8H3J9Z9_9LECA</name>
<dbReference type="Gene3D" id="2.60.40.4370">
    <property type="match status" value="1"/>
</dbReference>
<keyword evidence="4" id="KW-1185">Reference proteome</keyword>
<evidence type="ECO:0000313" key="3">
    <source>
        <dbReference type="EMBL" id="CAF9943466.1"/>
    </source>
</evidence>
<reference evidence="3" key="1">
    <citation type="submission" date="2021-03" db="EMBL/GenBank/DDBJ databases">
        <authorList>
            <person name="Tagirdzhanova G."/>
        </authorList>
    </citation>
    <scope>NUCLEOTIDE SEQUENCE</scope>
</reference>
<dbReference type="Proteomes" id="UP000664203">
    <property type="component" value="Unassembled WGS sequence"/>
</dbReference>
<organism evidence="3 4">
    <name type="scientific">Alectoria fallacina</name>
    <dbReference type="NCBI Taxonomy" id="1903189"/>
    <lineage>
        <taxon>Eukaryota</taxon>
        <taxon>Fungi</taxon>
        <taxon>Dikarya</taxon>
        <taxon>Ascomycota</taxon>
        <taxon>Pezizomycotina</taxon>
        <taxon>Lecanoromycetes</taxon>
        <taxon>OSLEUM clade</taxon>
        <taxon>Lecanoromycetidae</taxon>
        <taxon>Lecanorales</taxon>
        <taxon>Lecanorineae</taxon>
        <taxon>Parmeliaceae</taxon>
        <taxon>Alectoria</taxon>
    </lineage>
</organism>
<evidence type="ECO:0000259" key="2">
    <source>
        <dbReference type="Pfam" id="PF10419"/>
    </source>
</evidence>
<protein>
    <recommendedName>
        <fullName evidence="2">Transcription factor TFIIIC triple barrel domain-containing protein</fullName>
    </recommendedName>
</protein>
<gene>
    <name evidence="3" type="ORF">ALECFALPRED_000410</name>
</gene>
<feature type="region of interest" description="Disordered" evidence="1">
    <location>
        <begin position="1"/>
        <end position="110"/>
    </location>
</feature>
<dbReference type="OrthoDB" id="1877767at2759"/>
<dbReference type="InterPro" id="IPR019481">
    <property type="entry name" value="TFIIIC_triple_barrel"/>
</dbReference>